<evidence type="ECO:0000256" key="1">
    <source>
        <dbReference type="SAM" id="Phobius"/>
    </source>
</evidence>
<proteinExistence type="predicted"/>
<keyword evidence="1" id="KW-0472">Membrane</keyword>
<name>L9U6U1_9GAMM</name>
<accession>L9U6U1</accession>
<dbReference type="AlphaFoldDB" id="L9U6U1"/>
<dbReference type="PATRIC" id="fig|1204738.3.peg.4102"/>
<dbReference type="EMBL" id="AOPO01000015">
    <property type="protein sequence ID" value="ELY20584.1"/>
    <property type="molecule type" value="Genomic_DNA"/>
</dbReference>
<gene>
    <name evidence="2" type="ORF">HALTITAN_2717</name>
</gene>
<dbReference type="Proteomes" id="UP000011651">
    <property type="component" value="Unassembled WGS sequence"/>
</dbReference>
<keyword evidence="1" id="KW-1133">Transmembrane helix</keyword>
<feature type="transmembrane region" description="Helical" evidence="1">
    <location>
        <begin position="58"/>
        <end position="79"/>
    </location>
</feature>
<comment type="caution">
    <text evidence="2">The sequence shown here is derived from an EMBL/GenBank/DDBJ whole genome shotgun (WGS) entry which is preliminary data.</text>
</comment>
<reference evidence="2 3" key="1">
    <citation type="journal article" date="2013" name="Genome Announc.">
        <title>Draft Genome of the Marine Gammaproteobacterium Halomonas titanicae.</title>
        <authorList>
            <person name="Sanchez-Porro C."/>
            <person name="de la Haba R.R."/>
            <person name="Cruz-Hernandez N."/>
            <person name="Gonzalez J.M."/>
            <person name="Reyes-Guirao C."/>
            <person name="Navarro-Sampedro L."/>
            <person name="Carballo M."/>
            <person name="Ventosa A."/>
        </authorList>
    </citation>
    <scope>NUCLEOTIDE SEQUENCE [LARGE SCALE GENOMIC DNA]</scope>
    <source>
        <strain evidence="2 3">BH1</strain>
    </source>
</reference>
<evidence type="ECO:0000313" key="2">
    <source>
        <dbReference type="EMBL" id="ELY20584.1"/>
    </source>
</evidence>
<organism evidence="2 3">
    <name type="scientific">Vreelandella titanicae BH1</name>
    <dbReference type="NCBI Taxonomy" id="1204738"/>
    <lineage>
        <taxon>Bacteria</taxon>
        <taxon>Pseudomonadati</taxon>
        <taxon>Pseudomonadota</taxon>
        <taxon>Gammaproteobacteria</taxon>
        <taxon>Oceanospirillales</taxon>
        <taxon>Halomonadaceae</taxon>
        <taxon>Vreelandella</taxon>
    </lineage>
</organism>
<protein>
    <submittedName>
        <fullName evidence="2">Nodulation efficiency, NfeD</fullName>
    </submittedName>
</protein>
<sequence length="173" mass="18816">MHSRRSNTAMDWSPAYSWLVLALLLSLAELTSGAMVLLALGIAAALTAAVTALGLTLPWQLLGMAIFTGVLLPICIMVIRPRFSPRGVAYGTTGTGVEKGNRYTTLRRDFDDATGIKVNGDFYRLRVLESGETELPSGTLVIFKRFEGTTALVALHQPEDTAFQDDNSQRKEP</sequence>
<evidence type="ECO:0000313" key="3">
    <source>
        <dbReference type="Proteomes" id="UP000011651"/>
    </source>
</evidence>
<keyword evidence="1" id="KW-0812">Transmembrane</keyword>